<evidence type="ECO:0000313" key="2">
    <source>
        <dbReference type="Proteomes" id="UP001056120"/>
    </source>
</evidence>
<gene>
    <name evidence="1" type="ORF">L1987_63962</name>
</gene>
<name>A0ACB9CER4_9ASTR</name>
<reference evidence="1 2" key="2">
    <citation type="journal article" date="2022" name="Mol. Ecol. Resour.">
        <title>The genomes of chicory, endive, great burdock and yacon provide insights into Asteraceae paleo-polyploidization history and plant inulin production.</title>
        <authorList>
            <person name="Fan W."/>
            <person name="Wang S."/>
            <person name="Wang H."/>
            <person name="Wang A."/>
            <person name="Jiang F."/>
            <person name="Liu H."/>
            <person name="Zhao H."/>
            <person name="Xu D."/>
            <person name="Zhang Y."/>
        </authorList>
    </citation>
    <scope>NUCLEOTIDE SEQUENCE [LARGE SCALE GENOMIC DNA]</scope>
    <source>
        <strain evidence="2">cv. Yunnan</strain>
        <tissue evidence="1">Leaves</tissue>
    </source>
</reference>
<organism evidence="1 2">
    <name type="scientific">Smallanthus sonchifolius</name>
    <dbReference type="NCBI Taxonomy" id="185202"/>
    <lineage>
        <taxon>Eukaryota</taxon>
        <taxon>Viridiplantae</taxon>
        <taxon>Streptophyta</taxon>
        <taxon>Embryophyta</taxon>
        <taxon>Tracheophyta</taxon>
        <taxon>Spermatophyta</taxon>
        <taxon>Magnoliopsida</taxon>
        <taxon>eudicotyledons</taxon>
        <taxon>Gunneridae</taxon>
        <taxon>Pentapetalae</taxon>
        <taxon>asterids</taxon>
        <taxon>campanulids</taxon>
        <taxon>Asterales</taxon>
        <taxon>Asteraceae</taxon>
        <taxon>Asteroideae</taxon>
        <taxon>Heliantheae alliance</taxon>
        <taxon>Millerieae</taxon>
        <taxon>Smallanthus</taxon>
    </lineage>
</organism>
<sequence length="174" mass="19251">MPTSPPESDSSLAHLVRTTLSYDTNIMLAAIISLLLVILFVLLLLHLYTRWFLLQARRRSCNSVTIPRVFGSRLHQRFTIIDDHSSEKLGLPFSIIASIMLFVSSIEDPIQCNHSRKIDHLKIEIADPETDSAGLTINEDELRSEIDAAESSSSIGESHSLKKLLTSGSSCSSS</sequence>
<evidence type="ECO:0000313" key="1">
    <source>
        <dbReference type="EMBL" id="KAI3732754.1"/>
    </source>
</evidence>
<accession>A0ACB9CER4</accession>
<proteinExistence type="predicted"/>
<comment type="caution">
    <text evidence="1">The sequence shown here is derived from an EMBL/GenBank/DDBJ whole genome shotgun (WGS) entry which is preliminary data.</text>
</comment>
<reference evidence="2" key="1">
    <citation type="journal article" date="2022" name="Mol. Ecol. Resour.">
        <title>The genomes of chicory, endive, great burdock and yacon provide insights into Asteraceae palaeo-polyploidization history and plant inulin production.</title>
        <authorList>
            <person name="Fan W."/>
            <person name="Wang S."/>
            <person name="Wang H."/>
            <person name="Wang A."/>
            <person name="Jiang F."/>
            <person name="Liu H."/>
            <person name="Zhao H."/>
            <person name="Xu D."/>
            <person name="Zhang Y."/>
        </authorList>
    </citation>
    <scope>NUCLEOTIDE SEQUENCE [LARGE SCALE GENOMIC DNA]</scope>
    <source>
        <strain evidence="2">cv. Yunnan</strain>
    </source>
</reference>
<protein>
    <submittedName>
        <fullName evidence="1">Uncharacterized protein</fullName>
    </submittedName>
</protein>
<keyword evidence="2" id="KW-1185">Reference proteome</keyword>
<dbReference type="Proteomes" id="UP001056120">
    <property type="component" value="Linkage Group LG21"/>
</dbReference>
<dbReference type="EMBL" id="CM042038">
    <property type="protein sequence ID" value="KAI3732754.1"/>
    <property type="molecule type" value="Genomic_DNA"/>
</dbReference>